<evidence type="ECO:0000256" key="1">
    <source>
        <dbReference type="ARBA" id="ARBA00001966"/>
    </source>
</evidence>
<reference evidence="9" key="1">
    <citation type="journal article" date="2019" name="Int. J. Syst. Evol. Microbiol.">
        <title>The Global Catalogue of Microorganisms (GCM) 10K type strain sequencing project: providing services to taxonomists for standard genome sequencing and annotation.</title>
        <authorList>
            <consortium name="The Broad Institute Genomics Platform"/>
            <consortium name="The Broad Institute Genome Sequencing Center for Infectious Disease"/>
            <person name="Wu L."/>
            <person name="Ma J."/>
        </authorList>
    </citation>
    <scope>NUCLEOTIDE SEQUENCE [LARGE SCALE GENOMIC DNA]</scope>
    <source>
        <strain evidence="9">JCM 6485</strain>
    </source>
</reference>
<protein>
    <submittedName>
        <fullName evidence="8">Thioether cross-link-forming SCIFF peptide maturase</fullName>
    </submittedName>
</protein>
<evidence type="ECO:0000256" key="6">
    <source>
        <dbReference type="ARBA" id="ARBA00023014"/>
    </source>
</evidence>
<dbReference type="RefSeq" id="WP_215635683.1">
    <property type="nucleotide sequence ID" value="NZ_BAAACO010000001.1"/>
</dbReference>
<dbReference type="PROSITE" id="PS01305">
    <property type="entry name" value="MOAA_NIFB_PQQE"/>
    <property type="match status" value="1"/>
</dbReference>
<dbReference type="Pfam" id="PF13186">
    <property type="entry name" value="SPASM"/>
    <property type="match status" value="1"/>
</dbReference>
<proteinExistence type="predicted"/>
<keyword evidence="6" id="KW-0411">Iron-sulfur</keyword>
<dbReference type="SFLD" id="SFLDS00029">
    <property type="entry name" value="Radical_SAM"/>
    <property type="match status" value="1"/>
</dbReference>
<evidence type="ECO:0000256" key="4">
    <source>
        <dbReference type="ARBA" id="ARBA00022723"/>
    </source>
</evidence>
<comment type="caution">
    <text evidence="8">The sequence shown here is derived from an EMBL/GenBank/DDBJ whole genome shotgun (WGS) entry which is preliminary data.</text>
</comment>
<keyword evidence="5" id="KW-0408">Iron</keyword>
<dbReference type="InterPro" id="IPR013785">
    <property type="entry name" value="Aldolase_TIM"/>
</dbReference>
<evidence type="ECO:0000313" key="8">
    <source>
        <dbReference type="EMBL" id="GAA0856435.1"/>
    </source>
</evidence>
<evidence type="ECO:0000313" key="9">
    <source>
        <dbReference type="Proteomes" id="UP001501764"/>
    </source>
</evidence>
<dbReference type="Gene3D" id="3.20.20.70">
    <property type="entry name" value="Aldolase class I"/>
    <property type="match status" value="1"/>
</dbReference>
<dbReference type="CDD" id="cd21124">
    <property type="entry name" value="SPASM_CteB-like"/>
    <property type="match status" value="1"/>
</dbReference>
<dbReference type="SFLD" id="SFLDG01384">
    <property type="entry name" value="thioether_bond_formation_requi"/>
    <property type="match status" value="1"/>
</dbReference>
<dbReference type="InterPro" id="IPR007197">
    <property type="entry name" value="rSAM"/>
</dbReference>
<dbReference type="Proteomes" id="UP001501764">
    <property type="component" value="Unassembled WGS sequence"/>
</dbReference>
<dbReference type="InterPro" id="IPR000385">
    <property type="entry name" value="MoaA_NifB_PqqE_Fe-S-bd_CS"/>
</dbReference>
<dbReference type="InterPro" id="IPR047602">
    <property type="entry name" value="SPASM_CteB-like"/>
</dbReference>
<sequence>MALIHKFKQGDNAFVLDVNTGAVHIVDDLVYDLVDDNGLRDKEVIINELKDKYDEKEISEAYDEIKQLVDEDMLYTKDMYEDIAHSSMDDRDYIKAVCLNIIHGCNLRCKYCFADEGEYHGHKGVMDIETAKKAIDYVVKRSGPRRNIEIDLFGGEPTLIMDTIKEIIAYARENEKKWNKNIRFTMTTNATLLNDEMMDYMDKEMGNIILSLDGRQEINDNVRIKVDGSGSYDDILPNIKKMVAKRNKDKMFYVRGTFTRANTDFYEDVMAMANEGFREISIEPVVLPDEHPLSLREEDLPTIFENYDKLYDEMARRKREGDEFRFYHFNVDLNGGPCVYKRISGCGAGFEYVAITPQGEVYPCHQFVGKEEYKLGTIDDDSYDKDLAKKFKMAHIYNKPKCRDCWARFYCSGGCQANNINFNGDINVPYEIGCKMQKKRIECAIALKAEE</sequence>
<keyword evidence="3" id="KW-0949">S-adenosyl-L-methionine</keyword>
<dbReference type="CDD" id="cd01335">
    <property type="entry name" value="Radical_SAM"/>
    <property type="match status" value="1"/>
</dbReference>
<comment type="cofactor">
    <cofactor evidence="1">
        <name>[4Fe-4S] cluster</name>
        <dbReference type="ChEBI" id="CHEBI:49883"/>
    </cofactor>
</comment>
<dbReference type="PANTHER" id="PTHR43273">
    <property type="entry name" value="ANAEROBIC SULFATASE-MATURATING ENZYME HOMOLOG ASLB-RELATED"/>
    <property type="match status" value="1"/>
</dbReference>
<dbReference type="NCBIfam" id="TIGR04085">
    <property type="entry name" value="rSAM_more_4Fe4S"/>
    <property type="match status" value="1"/>
</dbReference>
<keyword evidence="4" id="KW-0479">Metal-binding</keyword>
<dbReference type="EMBL" id="BAAACO010000001">
    <property type="protein sequence ID" value="GAA0856435.1"/>
    <property type="molecule type" value="Genomic_DNA"/>
</dbReference>
<accession>A0ABP3WXI4</accession>
<evidence type="ECO:0000259" key="7">
    <source>
        <dbReference type="PROSITE" id="PS51918"/>
    </source>
</evidence>
<organism evidence="8 9">
    <name type="scientific">Clostridium nitritogenes</name>
    <dbReference type="NCBI Taxonomy" id="83340"/>
    <lineage>
        <taxon>Bacteria</taxon>
        <taxon>Bacillati</taxon>
        <taxon>Bacillota</taxon>
        <taxon>Clostridia</taxon>
        <taxon>Eubacteriales</taxon>
        <taxon>Clostridiaceae</taxon>
        <taxon>Clostridium</taxon>
    </lineage>
</organism>
<dbReference type="PANTHER" id="PTHR43273:SF8">
    <property type="entry name" value="RADICAL SAM DOMAIN PROTEIN"/>
    <property type="match status" value="1"/>
</dbReference>
<dbReference type="SUPFAM" id="SSF102114">
    <property type="entry name" value="Radical SAM enzymes"/>
    <property type="match status" value="1"/>
</dbReference>
<dbReference type="SFLD" id="SFLDG01067">
    <property type="entry name" value="SPASM/twitch_domain_containing"/>
    <property type="match status" value="1"/>
</dbReference>
<dbReference type="NCBIfam" id="TIGR03974">
    <property type="entry name" value="rSAM_six_Cys"/>
    <property type="match status" value="1"/>
</dbReference>
<dbReference type="PROSITE" id="PS51918">
    <property type="entry name" value="RADICAL_SAM"/>
    <property type="match status" value="1"/>
</dbReference>
<dbReference type="Pfam" id="PF04055">
    <property type="entry name" value="Radical_SAM"/>
    <property type="match status" value="1"/>
</dbReference>
<dbReference type="InterPro" id="IPR023867">
    <property type="entry name" value="Sulphatase_maturase_rSAM"/>
</dbReference>
<evidence type="ECO:0000256" key="2">
    <source>
        <dbReference type="ARBA" id="ARBA00022485"/>
    </source>
</evidence>
<name>A0ABP3WXI4_9CLOT</name>
<evidence type="ECO:0000256" key="5">
    <source>
        <dbReference type="ARBA" id="ARBA00023004"/>
    </source>
</evidence>
<dbReference type="InterPro" id="IPR023885">
    <property type="entry name" value="4Fe4S-binding_SPASM_dom"/>
</dbReference>
<feature type="domain" description="Radical SAM core" evidence="7">
    <location>
        <begin position="91"/>
        <end position="323"/>
    </location>
</feature>
<dbReference type="SFLD" id="SFLDG01386">
    <property type="entry name" value="main_SPASM_domain-containing"/>
    <property type="match status" value="1"/>
</dbReference>
<keyword evidence="9" id="KW-1185">Reference proteome</keyword>
<dbReference type="InterPro" id="IPR058240">
    <property type="entry name" value="rSAM_sf"/>
</dbReference>
<evidence type="ECO:0000256" key="3">
    <source>
        <dbReference type="ARBA" id="ARBA00022691"/>
    </source>
</evidence>
<keyword evidence="2" id="KW-0004">4Fe-4S</keyword>
<dbReference type="InterPro" id="IPR024025">
    <property type="entry name" value="SCIFF_rSAM_maturase"/>
</dbReference>
<gene>
    <name evidence="8" type="primary">scfB</name>
    <name evidence="8" type="ORF">GCM10008916_05920</name>
</gene>